<protein>
    <recommendedName>
        <fullName evidence="1">DUF4351 domain-containing protein</fullName>
    </recommendedName>
</protein>
<dbReference type="InterPro" id="IPR025587">
    <property type="entry name" value="DUF4351"/>
</dbReference>
<keyword evidence="3" id="KW-1185">Reference proteome</keyword>
<evidence type="ECO:0000313" key="3">
    <source>
        <dbReference type="Proteomes" id="UP000198635"/>
    </source>
</evidence>
<gene>
    <name evidence="2" type="ORF">SAMN04488082_10549</name>
</gene>
<dbReference type="Pfam" id="PF14261">
    <property type="entry name" value="DUF4351"/>
    <property type="match status" value="1"/>
</dbReference>
<accession>A0A1I3T2J8</accession>
<sequence length="48" mass="5704">QRLLGKRFGKDILDIRMQERLRSASAEQLDLWAERILDATTIEDVFRE</sequence>
<organism evidence="2 3">
    <name type="scientific">Desulfomicrobium apsheronum</name>
    <dbReference type="NCBI Taxonomy" id="52560"/>
    <lineage>
        <taxon>Bacteria</taxon>
        <taxon>Pseudomonadati</taxon>
        <taxon>Thermodesulfobacteriota</taxon>
        <taxon>Desulfovibrionia</taxon>
        <taxon>Desulfovibrionales</taxon>
        <taxon>Desulfomicrobiaceae</taxon>
        <taxon>Desulfomicrobium</taxon>
    </lineage>
</organism>
<dbReference type="EMBL" id="FORX01000005">
    <property type="protein sequence ID" value="SFJ64742.1"/>
    <property type="molecule type" value="Genomic_DNA"/>
</dbReference>
<reference evidence="3" key="1">
    <citation type="submission" date="2016-10" db="EMBL/GenBank/DDBJ databases">
        <authorList>
            <person name="Varghese N."/>
            <person name="Submissions S."/>
        </authorList>
    </citation>
    <scope>NUCLEOTIDE SEQUENCE [LARGE SCALE GENOMIC DNA]</scope>
    <source>
        <strain evidence="3">DSM 5918</strain>
    </source>
</reference>
<evidence type="ECO:0000313" key="2">
    <source>
        <dbReference type="EMBL" id="SFJ64742.1"/>
    </source>
</evidence>
<dbReference type="AlphaFoldDB" id="A0A1I3T2J8"/>
<feature type="non-terminal residue" evidence="2">
    <location>
        <position position="1"/>
    </location>
</feature>
<evidence type="ECO:0000259" key="1">
    <source>
        <dbReference type="Pfam" id="PF14261"/>
    </source>
</evidence>
<proteinExistence type="predicted"/>
<dbReference type="Proteomes" id="UP000198635">
    <property type="component" value="Unassembled WGS sequence"/>
</dbReference>
<feature type="domain" description="DUF4351" evidence="1">
    <location>
        <begin position="2"/>
        <end position="45"/>
    </location>
</feature>
<name>A0A1I3T2J8_9BACT</name>